<dbReference type="InterPro" id="IPR018063">
    <property type="entry name" value="SAM_MeTrfase_RsmI_CS"/>
</dbReference>
<dbReference type="SUPFAM" id="SSF53790">
    <property type="entry name" value="Tetrapyrrole methylase"/>
    <property type="match status" value="1"/>
</dbReference>
<dbReference type="CDD" id="cd11648">
    <property type="entry name" value="RsmI"/>
    <property type="match status" value="1"/>
</dbReference>
<dbReference type="Gene3D" id="3.30.950.10">
    <property type="entry name" value="Methyltransferase, Cobalt-precorrin-4 Transmethylase, Domain 2"/>
    <property type="match status" value="1"/>
</dbReference>
<evidence type="ECO:0000256" key="7">
    <source>
        <dbReference type="SAM" id="MobiDB-lite"/>
    </source>
</evidence>
<name>A0ABM7YQT4_9BURK</name>
<dbReference type="PROSITE" id="PS01296">
    <property type="entry name" value="RSMI"/>
    <property type="match status" value="1"/>
</dbReference>
<comment type="similarity">
    <text evidence="6">Belongs to the methyltransferase superfamily. RsmI family.</text>
</comment>
<dbReference type="Pfam" id="PF23016">
    <property type="entry name" value="RsmI_C"/>
    <property type="match status" value="1"/>
</dbReference>
<comment type="function">
    <text evidence="6">Catalyzes the 2'-O-methylation of the ribose of cytidine 1402 (C1402) in 16S rRNA.</text>
</comment>
<comment type="catalytic activity">
    <reaction evidence="6">
        <text>cytidine(1402) in 16S rRNA + S-adenosyl-L-methionine = 2'-O-methylcytidine(1402) in 16S rRNA + S-adenosyl-L-homocysteine + H(+)</text>
        <dbReference type="Rhea" id="RHEA:42924"/>
        <dbReference type="Rhea" id="RHEA-COMP:10285"/>
        <dbReference type="Rhea" id="RHEA-COMP:10286"/>
        <dbReference type="ChEBI" id="CHEBI:15378"/>
        <dbReference type="ChEBI" id="CHEBI:57856"/>
        <dbReference type="ChEBI" id="CHEBI:59789"/>
        <dbReference type="ChEBI" id="CHEBI:74495"/>
        <dbReference type="ChEBI" id="CHEBI:82748"/>
        <dbReference type="EC" id="2.1.1.198"/>
    </reaction>
</comment>
<evidence type="ECO:0000256" key="2">
    <source>
        <dbReference type="ARBA" id="ARBA00022552"/>
    </source>
</evidence>
<organism evidence="10 11">
    <name type="scientific">Sphaerotilus microaerophilus</name>
    <dbReference type="NCBI Taxonomy" id="2914710"/>
    <lineage>
        <taxon>Bacteria</taxon>
        <taxon>Pseudomonadati</taxon>
        <taxon>Pseudomonadota</taxon>
        <taxon>Betaproteobacteria</taxon>
        <taxon>Burkholderiales</taxon>
        <taxon>Sphaerotilaceae</taxon>
        <taxon>Sphaerotilus</taxon>
    </lineage>
</organism>
<evidence type="ECO:0000256" key="3">
    <source>
        <dbReference type="ARBA" id="ARBA00022603"/>
    </source>
</evidence>
<protein>
    <recommendedName>
        <fullName evidence="6">Ribosomal RNA small subunit methyltransferase I</fullName>
        <ecNumber evidence="6">2.1.1.198</ecNumber>
    </recommendedName>
    <alternativeName>
        <fullName evidence="6">16S rRNA 2'-O-ribose C1402 methyltransferase</fullName>
    </alternativeName>
    <alternativeName>
        <fullName evidence="6">rRNA (cytidine-2'-O-)-methyltransferase RsmI</fullName>
    </alternativeName>
</protein>
<dbReference type="InterPro" id="IPR000878">
    <property type="entry name" value="4pyrrol_Mease"/>
</dbReference>
<evidence type="ECO:0000256" key="4">
    <source>
        <dbReference type="ARBA" id="ARBA00022679"/>
    </source>
</evidence>
<evidence type="ECO:0000313" key="11">
    <source>
        <dbReference type="Proteomes" id="UP001057498"/>
    </source>
</evidence>
<gene>
    <name evidence="6 10" type="primary">rsmI</name>
    <name evidence="10" type="ORF">CATMQ487_39040</name>
</gene>
<evidence type="ECO:0000259" key="9">
    <source>
        <dbReference type="Pfam" id="PF23016"/>
    </source>
</evidence>
<keyword evidence="2 6" id="KW-0698">rRNA processing</keyword>
<evidence type="ECO:0000256" key="5">
    <source>
        <dbReference type="ARBA" id="ARBA00022691"/>
    </source>
</evidence>
<dbReference type="PANTHER" id="PTHR46111:SF1">
    <property type="entry name" value="RIBOSOMAL RNA SMALL SUBUNIT METHYLTRANSFERASE I"/>
    <property type="match status" value="1"/>
</dbReference>
<feature type="domain" description="RsmI HTH" evidence="9">
    <location>
        <begin position="265"/>
        <end position="306"/>
    </location>
</feature>
<dbReference type="GO" id="GO:0032259">
    <property type="term" value="P:methylation"/>
    <property type="evidence" value="ECO:0007669"/>
    <property type="project" value="UniProtKB-KW"/>
</dbReference>
<accession>A0ABM7YQT4</accession>
<evidence type="ECO:0000313" key="10">
    <source>
        <dbReference type="EMBL" id="BDI06934.1"/>
    </source>
</evidence>
<dbReference type="Pfam" id="PF00590">
    <property type="entry name" value="TP_methylase"/>
    <property type="match status" value="1"/>
</dbReference>
<comment type="subcellular location">
    <subcellularLocation>
        <location evidence="6">Cytoplasm</location>
    </subcellularLocation>
</comment>
<dbReference type="Proteomes" id="UP001057498">
    <property type="component" value="Chromosome"/>
</dbReference>
<feature type="region of interest" description="Disordered" evidence="7">
    <location>
        <begin position="310"/>
        <end position="353"/>
    </location>
</feature>
<keyword evidence="5 6" id="KW-0949">S-adenosyl-L-methionine</keyword>
<keyword evidence="4 6" id="KW-0808">Transferase</keyword>
<keyword evidence="11" id="KW-1185">Reference proteome</keyword>
<dbReference type="InterPro" id="IPR053910">
    <property type="entry name" value="RsmI_HTH"/>
</dbReference>
<keyword evidence="1 6" id="KW-0963">Cytoplasm</keyword>
<dbReference type="InterPro" id="IPR014776">
    <property type="entry name" value="4pyrrole_Mease_sub2"/>
</dbReference>
<evidence type="ECO:0000259" key="8">
    <source>
        <dbReference type="Pfam" id="PF00590"/>
    </source>
</evidence>
<proteinExistence type="inferred from homology"/>
<dbReference type="InterPro" id="IPR035996">
    <property type="entry name" value="4pyrrol_Methylase_sf"/>
</dbReference>
<dbReference type="GO" id="GO:0008168">
    <property type="term" value="F:methyltransferase activity"/>
    <property type="evidence" value="ECO:0007669"/>
    <property type="project" value="UniProtKB-KW"/>
</dbReference>
<feature type="compositionally biased region" description="Low complexity" evidence="7">
    <location>
        <begin position="324"/>
        <end position="346"/>
    </location>
</feature>
<evidence type="ECO:0000256" key="1">
    <source>
        <dbReference type="ARBA" id="ARBA00022490"/>
    </source>
</evidence>
<dbReference type="InterPro" id="IPR008189">
    <property type="entry name" value="rRNA_ssu_MeTfrase_I"/>
</dbReference>
<reference evidence="10" key="1">
    <citation type="submission" date="2022-04" db="EMBL/GenBank/DDBJ databases">
        <title>Whole genome sequence of Sphaerotilus sp. FB-5.</title>
        <authorList>
            <person name="Takeda M."/>
            <person name="Narihara S."/>
            <person name="Akimoto M."/>
            <person name="Akimoto R."/>
            <person name="Nishiyashiki S."/>
            <person name="Murakami T."/>
        </authorList>
    </citation>
    <scope>NUCLEOTIDE SEQUENCE</scope>
    <source>
        <strain evidence="10">FB-5</strain>
    </source>
</reference>
<evidence type="ECO:0000256" key="6">
    <source>
        <dbReference type="HAMAP-Rule" id="MF_01877"/>
    </source>
</evidence>
<feature type="domain" description="Tetrapyrrole methylase" evidence="8">
    <location>
        <begin position="29"/>
        <end position="222"/>
    </location>
</feature>
<dbReference type="RefSeq" id="WP_428985536.1">
    <property type="nucleotide sequence ID" value="NZ_AP025730.1"/>
</dbReference>
<dbReference type="PIRSF" id="PIRSF005917">
    <property type="entry name" value="MTase_YraL"/>
    <property type="match status" value="1"/>
</dbReference>
<dbReference type="EMBL" id="AP025730">
    <property type="protein sequence ID" value="BDI06934.1"/>
    <property type="molecule type" value="Genomic_DNA"/>
</dbReference>
<dbReference type="PANTHER" id="PTHR46111">
    <property type="entry name" value="RIBOSOMAL RNA SMALL SUBUNIT METHYLTRANSFERASE I"/>
    <property type="match status" value="1"/>
</dbReference>
<sequence length="353" mass="36649">MSLDTTATSLVLQQAAAQVAGAQHLPPGTLYVVATPIGNLADLTLRAVHVLGQVDAVACEDTRLSGTLLQRLGLHRPLLALHEHNEEAAAAQVVLRLQRGERIAYISDAGTPAVSDPGARLVAAVQAAGLRAVPVPGASSVVTALSVAGDARAAGFRFEGFLPPQAAARLARLAELADERASVVLFEAPHRIEALAAALAEALPGRRLTVCRELTKQFEQVQPLDCDALPGWLAADADHRRGEFVLVLHGRSAAQADEATGDAATVGARRLLHTLLAELPLKQAVALTAQATGLARNALYEQALAWRDAQAGGSGEPGDPVPTAPAAAAPPADWPADPRRVAAAAKPARRRGR</sequence>
<dbReference type="InterPro" id="IPR014777">
    <property type="entry name" value="4pyrrole_Mease_sub1"/>
</dbReference>
<dbReference type="EC" id="2.1.1.198" evidence="6"/>
<dbReference type="NCBIfam" id="TIGR00096">
    <property type="entry name" value="16S rRNA (cytidine(1402)-2'-O)-methyltransferase"/>
    <property type="match status" value="1"/>
</dbReference>
<keyword evidence="3 6" id="KW-0489">Methyltransferase</keyword>
<dbReference type="HAMAP" id="MF_01877">
    <property type="entry name" value="16SrRNA_methyltr_I"/>
    <property type="match status" value="1"/>
</dbReference>
<dbReference type="Gene3D" id="3.40.1010.10">
    <property type="entry name" value="Cobalt-precorrin-4 Transmethylase, Domain 1"/>
    <property type="match status" value="1"/>
</dbReference>